<evidence type="ECO:0000313" key="6">
    <source>
        <dbReference type="Proteomes" id="UP000597762"/>
    </source>
</evidence>
<accession>A0A812CGS5</accession>
<dbReference type="PANTHER" id="PTHR23359">
    <property type="entry name" value="NUCLEOTIDE KINASE"/>
    <property type="match status" value="1"/>
</dbReference>
<dbReference type="Pfam" id="PF00406">
    <property type="entry name" value="ADK"/>
    <property type="match status" value="1"/>
</dbReference>
<dbReference type="InterPro" id="IPR036291">
    <property type="entry name" value="NAD(P)-bd_dom_sf"/>
</dbReference>
<proteinExistence type="predicted"/>
<evidence type="ECO:0000256" key="1">
    <source>
        <dbReference type="ARBA" id="ARBA00022679"/>
    </source>
</evidence>
<dbReference type="InterPro" id="IPR007858">
    <property type="entry name" value="Dpy-30_motif"/>
</dbReference>
<keyword evidence="6" id="KW-1185">Reference proteome</keyword>
<sequence length="715" mass="82766">MSRKDETSPADELVTSKRVFINHVDQYNGLNISKYLSGCVIGATLDEEENEEKRSDDGELSFIGSKEGCYEIIGTVKDDMALKPDFVLEFINSATKDDLYEYLLSCDIILYDITRDVKQIDEAVWAVSELQADLEKISTPKIFILISSVLTWAKTKPTDADEPEIPFTEEDYRRRKSHPNFKEQLSAEKTVIKLGKATKKKLNTYVVASGLIYGIGEDIFHDLFKRAWHNESHLTCLGNGTNIVPTIHIKDLAAIIQNIADSAPTVKYIIAKDDSMNTLQEIVKNISQMMTTGKVVNVKSEESLLDKLLTQLDFDMLQVDLLMDAVFIKDNMKINWVAETGLVENISEIVKEYKIHRKLLPLRVCVLGPPGVGKSTVVEQLCHHYKLHHVKVKDVIDEYIQSLIELEQHANSINEQSEEQEIDEEEELRIQDAVAKLEEINECREQNNQRLDDNLLIMMMKEKLLSKPCQNQGFILDGFPKTFEQSKLFEADEEEEVDEKDINYNKNIMPEFIFSLEANDEFLHKRNINLPESVVAGTHNTEEGFTRRLTEFRRINTEDNTVLNYFDELEFHPIKIDVMKDTSEMMNDTVQKIKEIIKNPRNYGPTKEELEQIQLAEERELHKKKEEERILKEKLEMEEEAERKVKEKEWANKLFEVKQQEFEQLEARSIPLRNYLMKHVMPTLSKGLIDCCKVRPDDPVDYLAEYLFKNNPQID</sequence>
<dbReference type="EC" id="2.7.4.3" evidence="5"/>
<dbReference type="InterPro" id="IPR000850">
    <property type="entry name" value="Adenylat/UMP-CMP_kin"/>
</dbReference>
<dbReference type="Gene3D" id="3.40.50.300">
    <property type="entry name" value="P-loop containing nucleotide triphosphate hydrolases"/>
    <property type="match status" value="1"/>
</dbReference>
<name>A0A812CGS5_ACAPH</name>
<dbReference type="InterPro" id="IPR027417">
    <property type="entry name" value="P-loop_NTPase"/>
</dbReference>
<dbReference type="Gene3D" id="1.20.890.10">
    <property type="entry name" value="cAMP-dependent protein kinase regulatory subunit, dimerization-anchoring domain"/>
    <property type="match status" value="1"/>
</dbReference>
<dbReference type="CDD" id="cd01428">
    <property type="entry name" value="ADK"/>
    <property type="match status" value="1"/>
</dbReference>
<feature type="coiled-coil region" evidence="4">
    <location>
        <begin position="607"/>
        <end position="651"/>
    </location>
</feature>
<keyword evidence="3" id="KW-0418">Kinase</keyword>
<gene>
    <name evidence="5" type="ORF">SPHA_33881</name>
</gene>
<dbReference type="OrthoDB" id="10262413at2759"/>
<dbReference type="GO" id="GO:0004017">
    <property type="term" value="F:AMP kinase activity"/>
    <property type="evidence" value="ECO:0007669"/>
    <property type="project" value="UniProtKB-EC"/>
</dbReference>
<dbReference type="SUPFAM" id="SSF51735">
    <property type="entry name" value="NAD(P)-binding Rossmann-fold domains"/>
    <property type="match status" value="1"/>
</dbReference>
<dbReference type="SUPFAM" id="SSF52540">
    <property type="entry name" value="P-loop containing nucleoside triphosphate hydrolases"/>
    <property type="match status" value="1"/>
</dbReference>
<dbReference type="AlphaFoldDB" id="A0A812CGS5"/>
<keyword evidence="2" id="KW-0547">Nucleotide-binding</keyword>
<evidence type="ECO:0000256" key="3">
    <source>
        <dbReference type="ARBA" id="ARBA00022777"/>
    </source>
</evidence>
<dbReference type="Proteomes" id="UP000597762">
    <property type="component" value="Unassembled WGS sequence"/>
</dbReference>
<evidence type="ECO:0000256" key="4">
    <source>
        <dbReference type="SAM" id="Coils"/>
    </source>
</evidence>
<dbReference type="Pfam" id="PF13207">
    <property type="entry name" value="AAA_17"/>
    <property type="match status" value="1"/>
</dbReference>
<protein>
    <submittedName>
        <fullName evidence="5">Adk</fullName>
        <ecNumber evidence="5">2.7.4.3</ecNumber>
    </submittedName>
</protein>
<comment type="caution">
    <text evidence="5">The sequence shown here is derived from an EMBL/GenBank/DDBJ whole genome shotgun (WGS) entry which is preliminary data.</text>
</comment>
<feature type="coiled-coil region" evidence="4">
    <location>
        <begin position="396"/>
        <end position="454"/>
    </location>
</feature>
<dbReference type="EMBL" id="CAHIKZ030001426">
    <property type="protein sequence ID" value="CAE1263794.1"/>
    <property type="molecule type" value="Genomic_DNA"/>
</dbReference>
<keyword evidence="4" id="KW-0175">Coiled coil</keyword>
<reference evidence="5" key="1">
    <citation type="submission" date="2021-01" db="EMBL/GenBank/DDBJ databases">
        <authorList>
            <person name="Li R."/>
            <person name="Bekaert M."/>
        </authorList>
    </citation>
    <scope>NUCLEOTIDE SEQUENCE</scope>
    <source>
        <strain evidence="5">Farmed</strain>
    </source>
</reference>
<dbReference type="InterPro" id="IPR047499">
    <property type="entry name" value="DD_AK7"/>
</dbReference>
<dbReference type="GO" id="GO:0005524">
    <property type="term" value="F:ATP binding"/>
    <property type="evidence" value="ECO:0007669"/>
    <property type="project" value="InterPro"/>
</dbReference>
<dbReference type="CDD" id="cd22967">
    <property type="entry name" value="DD_AK7"/>
    <property type="match status" value="1"/>
</dbReference>
<keyword evidence="1 5" id="KW-0808">Transferase</keyword>
<evidence type="ECO:0000256" key="2">
    <source>
        <dbReference type="ARBA" id="ARBA00022741"/>
    </source>
</evidence>
<dbReference type="Gene3D" id="3.40.50.720">
    <property type="entry name" value="NAD(P)-binding Rossmann-like Domain"/>
    <property type="match status" value="1"/>
</dbReference>
<evidence type="ECO:0000313" key="5">
    <source>
        <dbReference type="EMBL" id="CAE1263794.1"/>
    </source>
</evidence>
<organism evidence="5 6">
    <name type="scientific">Acanthosepion pharaonis</name>
    <name type="common">Pharaoh cuttlefish</name>
    <name type="synonym">Sepia pharaonis</name>
    <dbReference type="NCBI Taxonomy" id="158019"/>
    <lineage>
        <taxon>Eukaryota</taxon>
        <taxon>Metazoa</taxon>
        <taxon>Spiralia</taxon>
        <taxon>Lophotrochozoa</taxon>
        <taxon>Mollusca</taxon>
        <taxon>Cephalopoda</taxon>
        <taxon>Coleoidea</taxon>
        <taxon>Decapodiformes</taxon>
        <taxon>Sepiida</taxon>
        <taxon>Sepiina</taxon>
        <taxon>Sepiidae</taxon>
        <taxon>Acanthosepion</taxon>
    </lineage>
</organism>
<dbReference type="Pfam" id="PF05186">
    <property type="entry name" value="Dpy-30"/>
    <property type="match status" value="1"/>
</dbReference>